<dbReference type="GO" id="GO:1901678">
    <property type="term" value="P:iron coordination entity transport"/>
    <property type="evidence" value="ECO:0007669"/>
    <property type="project" value="UniProtKB-ARBA"/>
</dbReference>
<comment type="similarity">
    <text evidence="2">Belongs to the bacterial solute-binding protein 8 family.</text>
</comment>
<feature type="compositionally biased region" description="Basic and acidic residues" evidence="5">
    <location>
        <begin position="32"/>
        <end position="41"/>
    </location>
</feature>
<evidence type="ECO:0000256" key="2">
    <source>
        <dbReference type="ARBA" id="ARBA00008814"/>
    </source>
</evidence>
<gene>
    <name evidence="8" type="ORF">G3I43_30865</name>
</gene>
<evidence type="ECO:0000256" key="5">
    <source>
        <dbReference type="SAM" id="MobiDB-lite"/>
    </source>
</evidence>
<dbReference type="AlphaFoldDB" id="A0A6G3T0L7"/>
<dbReference type="RefSeq" id="WP_087766112.1">
    <property type="nucleotide sequence ID" value="NZ_JBEORV010000141.1"/>
</dbReference>
<dbReference type="InterPro" id="IPR051313">
    <property type="entry name" value="Bact_iron-sidero_bind"/>
</dbReference>
<reference evidence="8" key="1">
    <citation type="submission" date="2020-01" db="EMBL/GenBank/DDBJ databases">
        <title>Insect and environment-associated Actinomycetes.</title>
        <authorList>
            <person name="Currrie C."/>
            <person name="Chevrette M."/>
            <person name="Carlson C."/>
            <person name="Stubbendieck R."/>
            <person name="Wendt-Pienkowski E."/>
        </authorList>
    </citation>
    <scope>NUCLEOTIDE SEQUENCE</scope>
    <source>
        <strain evidence="8">SID505</strain>
    </source>
</reference>
<dbReference type="SUPFAM" id="SSF53807">
    <property type="entry name" value="Helical backbone' metal receptor"/>
    <property type="match status" value="1"/>
</dbReference>
<dbReference type="InterPro" id="IPR002491">
    <property type="entry name" value="ABC_transptr_periplasmic_BD"/>
</dbReference>
<dbReference type="GO" id="GO:0030288">
    <property type="term" value="C:outer membrane-bounded periplasmic space"/>
    <property type="evidence" value="ECO:0007669"/>
    <property type="project" value="TreeGrafter"/>
</dbReference>
<evidence type="ECO:0000313" key="8">
    <source>
        <dbReference type="EMBL" id="NEB88532.1"/>
    </source>
</evidence>
<proteinExistence type="inferred from homology"/>
<feature type="signal peptide" evidence="6">
    <location>
        <begin position="1"/>
        <end position="24"/>
    </location>
</feature>
<evidence type="ECO:0000256" key="4">
    <source>
        <dbReference type="ARBA" id="ARBA00022729"/>
    </source>
</evidence>
<dbReference type="PANTHER" id="PTHR30532:SF28">
    <property type="entry name" value="PETROBACTIN-BINDING PROTEIN YCLQ"/>
    <property type="match status" value="1"/>
</dbReference>
<feature type="region of interest" description="Disordered" evidence="5">
    <location>
        <begin position="32"/>
        <end position="51"/>
    </location>
</feature>
<evidence type="ECO:0000256" key="6">
    <source>
        <dbReference type="SAM" id="SignalP"/>
    </source>
</evidence>
<dbReference type="Gene3D" id="3.40.50.1980">
    <property type="entry name" value="Nitrogenase molybdenum iron protein domain"/>
    <property type="match status" value="2"/>
</dbReference>
<dbReference type="PROSITE" id="PS50983">
    <property type="entry name" value="FE_B12_PBP"/>
    <property type="match status" value="1"/>
</dbReference>
<keyword evidence="4 6" id="KW-0732">Signal</keyword>
<sequence>MRAIRFRRTLIATSSVLCASLALGACGDSGEKKADSAKSDKNAAGTVTVPTSKGDLEVPLKPVRVAALDNTSFATLKALGVKPVAVPKGLLPDADYQDWQNDSSIKDAGMHFEPKFEAINAAKPDLIIGGYRFADHHDKLSKIAKTIDLAPSDDSEGGYVNSLKTQTESLGKIFGAEDKAKQIVAALDKAQQDATGATKGEKVFLGVAAAGKVDNGASRIGRLTEPLNLKNVLSAEGEDSTSVHDDSGLAPETIAKLNPDWLIVLDRDAAVGTEDGAKAVSAKKLVDGMEAWDKTTFRKQDQVIYLANDFYLTEGIQAYTDAFGQVATAFKAAG</sequence>
<keyword evidence="3" id="KW-0813">Transport</keyword>
<evidence type="ECO:0000256" key="1">
    <source>
        <dbReference type="ARBA" id="ARBA00004196"/>
    </source>
</evidence>
<dbReference type="PANTHER" id="PTHR30532">
    <property type="entry name" value="IRON III DICITRATE-BINDING PERIPLASMIC PROTEIN"/>
    <property type="match status" value="1"/>
</dbReference>
<comment type="caution">
    <text evidence="8">The sequence shown here is derived from an EMBL/GenBank/DDBJ whole genome shotgun (WGS) entry which is preliminary data.</text>
</comment>
<organism evidence="8">
    <name type="scientific">Streptomyces anulatus</name>
    <name type="common">Streptomyces chrysomallus</name>
    <dbReference type="NCBI Taxonomy" id="1892"/>
    <lineage>
        <taxon>Bacteria</taxon>
        <taxon>Bacillati</taxon>
        <taxon>Actinomycetota</taxon>
        <taxon>Actinomycetes</taxon>
        <taxon>Kitasatosporales</taxon>
        <taxon>Streptomycetaceae</taxon>
        <taxon>Streptomyces</taxon>
    </lineage>
</organism>
<evidence type="ECO:0000259" key="7">
    <source>
        <dbReference type="PROSITE" id="PS50983"/>
    </source>
</evidence>
<feature type="domain" description="Fe/B12 periplasmic-binding" evidence="7">
    <location>
        <begin position="64"/>
        <end position="334"/>
    </location>
</feature>
<protein>
    <submittedName>
        <fullName evidence="8">ABC transporter substrate-binding protein</fullName>
    </submittedName>
</protein>
<feature type="chain" id="PRO_5026329440" evidence="6">
    <location>
        <begin position="25"/>
        <end position="334"/>
    </location>
</feature>
<dbReference type="EMBL" id="JAAGMK010000885">
    <property type="protein sequence ID" value="NEB88532.1"/>
    <property type="molecule type" value="Genomic_DNA"/>
</dbReference>
<comment type="subcellular location">
    <subcellularLocation>
        <location evidence="1">Cell envelope</location>
    </subcellularLocation>
</comment>
<name>A0A6G3T0L7_STRAQ</name>
<dbReference type="PROSITE" id="PS51257">
    <property type="entry name" value="PROKAR_LIPOPROTEIN"/>
    <property type="match status" value="1"/>
</dbReference>
<accession>A0A6G3T0L7</accession>
<dbReference type="Pfam" id="PF01497">
    <property type="entry name" value="Peripla_BP_2"/>
    <property type="match status" value="1"/>
</dbReference>
<evidence type="ECO:0000256" key="3">
    <source>
        <dbReference type="ARBA" id="ARBA00022448"/>
    </source>
</evidence>